<dbReference type="Proteomes" id="UP000855421">
    <property type="component" value="Unassembled WGS sequence"/>
</dbReference>
<organism evidence="1 6">
    <name type="scientific">Clostridium perfringens</name>
    <dbReference type="NCBI Taxonomy" id="1502"/>
    <lineage>
        <taxon>Bacteria</taxon>
        <taxon>Bacillati</taxon>
        <taxon>Bacillota</taxon>
        <taxon>Clostridia</taxon>
        <taxon>Eubacteriales</taxon>
        <taxon>Clostridiaceae</taxon>
        <taxon>Clostridium</taxon>
    </lineage>
</organism>
<dbReference type="InterPro" id="IPR035901">
    <property type="entry name" value="GIY-YIG_endonuc_sf"/>
</dbReference>
<dbReference type="EMBL" id="DACTBT010000017">
    <property type="protein sequence ID" value="HAT4298960.1"/>
    <property type="molecule type" value="Genomic_DNA"/>
</dbReference>
<proteinExistence type="predicted"/>
<name>A0AAP9BRW8_CLOPF</name>
<dbReference type="Gene3D" id="3.40.1440.10">
    <property type="entry name" value="GIY-YIG endonuclease"/>
    <property type="match status" value="1"/>
</dbReference>
<sequence>MDKRTLIDILKNEGINDNNIYINKINSSKEFTTVSYRSMYRKNIKNNYNCMSSAKDKLGVYFFHKWNIEKNKFEFIYVGECHTTNDERDLKIRISQHLTADNTGGFPYKLDGKNGLKAENIIKMFYNDDVKITYITLENVSSRDIIFLESFLISILRPKYNFYLK</sequence>
<dbReference type="EMBL" id="PJTB01000001">
    <property type="protein sequence ID" value="PWX42387.1"/>
    <property type="molecule type" value="Genomic_DNA"/>
</dbReference>
<evidence type="ECO:0000313" key="1">
    <source>
        <dbReference type="EMBL" id="HAT4298960.1"/>
    </source>
</evidence>
<dbReference type="RefSeq" id="WP_057232782.1">
    <property type="nucleotide sequence ID" value="NZ_CATNYE010000003.1"/>
</dbReference>
<dbReference type="Proteomes" id="UP000668358">
    <property type="component" value="Unassembled WGS sequence"/>
</dbReference>
<dbReference type="Proteomes" id="UP000247117">
    <property type="component" value="Unassembled WGS sequence"/>
</dbReference>
<accession>A0AAP9BRW8</accession>
<dbReference type="AlphaFoldDB" id="A0AAP9BRW8"/>
<evidence type="ECO:0000313" key="3">
    <source>
        <dbReference type="EMBL" id="PWX42387.1"/>
    </source>
</evidence>
<protein>
    <recommendedName>
        <fullName evidence="7">GIY-YIG domain-containing protein</fullName>
    </recommendedName>
</protein>
<evidence type="ECO:0000313" key="5">
    <source>
        <dbReference type="Proteomes" id="UP000668358"/>
    </source>
</evidence>
<evidence type="ECO:0000313" key="2">
    <source>
        <dbReference type="EMBL" id="MBO3415643.1"/>
    </source>
</evidence>
<gene>
    <name evidence="3" type="ORF">CYK91_04405</name>
    <name evidence="1" type="ORF">I9063_002344</name>
    <name evidence="2" type="ORF">JJB78_03780</name>
</gene>
<evidence type="ECO:0008006" key="7">
    <source>
        <dbReference type="Google" id="ProtNLM"/>
    </source>
</evidence>
<reference evidence="1" key="2">
    <citation type="journal article" date="2018" name="Genome Biol.">
        <title>SKESA: strategic k-mer extension for scrupulous assemblies.</title>
        <authorList>
            <person name="Souvorov A."/>
            <person name="Agarwala R."/>
            <person name="Lipman D.J."/>
        </authorList>
    </citation>
    <scope>NUCLEOTIDE SEQUENCE</scope>
    <source>
        <strain evidence="1">C25</strain>
    </source>
</reference>
<dbReference type="EMBL" id="JAENRE010000001">
    <property type="protein sequence ID" value="MBO3415643.1"/>
    <property type="molecule type" value="Genomic_DNA"/>
</dbReference>
<reference evidence="3 4" key="1">
    <citation type="journal article" date="2018" name="BMC Genomics">
        <title>Whole genome analysis reveals the diversity and evolutionary relationships between necrotic enteritis-causing strains of Clostridium perfringens.</title>
        <authorList>
            <person name="Lacey J.A."/>
            <person name="Allnutt T.R."/>
            <person name="Vezina B."/>
            <person name="Van T.T.H."/>
            <person name="Stent T."/>
            <person name="Han X."/>
            <person name="Rood J.I."/>
            <person name="Wade B."/>
            <person name="Keyburn A.L."/>
            <person name="Seeman T."/>
            <person name="Chen H."/>
            <person name="Haring V."/>
            <person name="Johanesen P.A."/>
            <person name="Lyras D."/>
            <person name="Moore R.J."/>
        </authorList>
    </citation>
    <scope>NUCLEOTIDE SEQUENCE [LARGE SCALE GENOMIC DNA]</scope>
    <source>
        <strain evidence="3 4">EUR-NE15</strain>
    </source>
</reference>
<evidence type="ECO:0000313" key="4">
    <source>
        <dbReference type="Proteomes" id="UP000247117"/>
    </source>
</evidence>
<reference evidence="1" key="3">
    <citation type="submission" date="2020-07" db="EMBL/GenBank/DDBJ databases">
        <authorList>
            <consortium name="NCBI Pathogen Detection Project"/>
        </authorList>
    </citation>
    <scope>NUCLEOTIDE SEQUENCE</scope>
    <source>
        <strain evidence="1">C25</strain>
    </source>
</reference>
<comment type="caution">
    <text evidence="1">The sequence shown here is derived from an EMBL/GenBank/DDBJ whole genome shotgun (WGS) entry which is preliminary data.</text>
</comment>
<reference evidence="2 5" key="4">
    <citation type="submission" date="2020-12" db="EMBL/GenBank/DDBJ databases">
        <title>Comparative genomics of Clostridium perfringens reveals patterns of host-associated phylogenetic clades and virulence factors.</title>
        <authorList>
            <person name="Smith A.H."/>
            <person name="Geier R."/>
        </authorList>
    </citation>
    <scope>NUCLEOTIDE SEQUENCE [LARGE SCALE GENOMIC DNA]</scope>
    <source>
        <strain evidence="2 5">CHD15829P</strain>
    </source>
</reference>
<evidence type="ECO:0000313" key="6">
    <source>
        <dbReference type="Proteomes" id="UP000855421"/>
    </source>
</evidence>